<dbReference type="AlphaFoldDB" id="A0A177B2I8"/>
<organism evidence="1 2">
    <name type="scientific">Intoshia linei</name>
    <dbReference type="NCBI Taxonomy" id="1819745"/>
    <lineage>
        <taxon>Eukaryota</taxon>
        <taxon>Metazoa</taxon>
        <taxon>Spiralia</taxon>
        <taxon>Lophotrochozoa</taxon>
        <taxon>Mesozoa</taxon>
        <taxon>Orthonectida</taxon>
        <taxon>Rhopaluridae</taxon>
        <taxon>Intoshia</taxon>
    </lineage>
</organism>
<name>A0A177B2I8_9BILA</name>
<reference evidence="1 2" key="1">
    <citation type="submission" date="2016-04" db="EMBL/GenBank/DDBJ databases">
        <title>The genome of Intoshia linei affirms orthonectids as highly simplified spiralians.</title>
        <authorList>
            <person name="Mikhailov K.V."/>
            <person name="Slusarev G.S."/>
            <person name="Nikitin M.A."/>
            <person name="Logacheva M.D."/>
            <person name="Penin A."/>
            <person name="Aleoshin V."/>
            <person name="Panchin Y.V."/>
        </authorList>
    </citation>
    <scope>NUCLEOTIDE SEQUENCE [LARGE SCALE GENOMIC DNA]</scope>
    <source>
        <strain evidence="1">Intl2013</strain>
        <tissue evidence="1">Whole animal</tissue>
    </source>
</reference>
<accession>A0A177B2I8</accession>
<proteinExistence type="predicted"/>
<evidence type="ECO:0000313" key="1">
    <source>
        <dbReference type="EMBL" id="OAF67823.1"/>
    </source>
</evidence>
<evidence type="ECO:0000313" key="2">
    <source>
        <dbReference type="Proteomes" id="UP000078046"/>
    </source>
</evidence>
<keyword evidence="2" id="KW-1185">Reference proteome</keyword>
<gene>
    <name evidence="1" type="ORF">A3Q56_04443</name>
</gene>
<sequence length="106" mass="12277">MKIQLKSLITKNSESSGVNKEDKAGVVGLNSCFPVSDMLLVWVISGDFHRYAMKMDEYANEKIKLFDRSKSELYETFDKIFYLKSKKIENCVIATMQEEMMMKAKM</sequence>
<dbReference type="Proteomes" id="UP000078046">
    <property type="component" value="Unassembled WGS sequence"/>
</dbReference>
<protein>
    <submittedName>
        <fullName evidence="1">Uncharacterized protein</fullName>
    </submittedName>
</protein>
<comment type="caution">
    <text evidence="1">The sequence shown here is derived from an EMBL/GenBank/DDBJ whole genome shotgun (WGS) entry which is preliminary data.</text>
</comment>
<dbReference type="EMBL" id="LWCA01000566">
    <property type="protein sequence ID" value="OAF67823.1"/>
    <property type="molecule type" value="Genomic_DNA"/>
</dbReference>